<evidence type="ECO:0000313" key="2">
    <source>
        <dbReference type="EMBL" id="AGO60587.1"/>
    </source>
</evidence>
<gene>
    <name evidence="2" type="ORF">FACI_IFERC00001G0607</name>
</gene>
<dbReference type="AlphaFoldDB" id="S0AP90"/>
<keyword evidence="1" id="KW-0812">Transmembrane</keyword>
<proteinExistence type="predicted"/>
<protein>
    <submittedName>
        <fullName evidence="2">Uncharacterized protein</fullName>
    </submittedName>
</protein>
<feature type="transmembrane region" description="Helical" evidence="1">
    <location>
        <begin position="7"/>
        <end position="26"/>
    </location>
</feature>
<keyword evidence="1" id="KW-0472">Membrane</keyword>
<evidence type="ECO:0000313" key="3">
    <source>
        <dbReference type="Proteomes" id="UP000014660"/>
    </source>
</evidence>
<organism evidence="2 3">
    <name type="scientific">Ferroplasma acidarmanus Fer1</name>
    <dbReference type="NCBI Taxonomy" id="333146"/>
    <lineage>
        <taxon>Archaea</taxon>
        <taxon>Methanobacteriati</taxon>
        <taxon>Thermoplasmatota</taxon>
        <taxon>Thermoplasmata</taxon>
        <taxon>Thermoplasmatales</taxon>
        <taxon>Ferroplasmaceae</taxon>
        <taxon>Ferroplasma</taxon>
    </lineage>
</organism>
<dbReference type="EMBL" id="CP004145">
    <property type="protein sequence ID" value="AGO60587.1"/>
    <property type="molecule type" value="Genomic_DNA"/>
</dbReference>
<dbReference type="Proteomes" id="UP000014660">
    <property type="component" value="Chromosome"/>
</dbReference>
<name>S0AP90_FERAC</name>
<accession>S0AP90</accession>
<dbReference type="KEGG" id="fac:FACI_IFERC01G0607"/>
<keyword evidence="3" id="KW-1185">Reference proteome</keyword>
<feature type="transmembrane region" description="Helical" evidence="1">
    <location>
        <begin position="32"/>
        <end position="56"/>
    </location>
</feature>
<keyword evidence="1" id="KW-1133">Transmembrane helix</keyword>
<reference evidence="2 3" key="1">
    <citation type="journal article" date="2007" name="Proc. Natl. Acad. Sci. U.S.A.">
        <title>Genome dynamics in a natural archaeal population.</title>
        <authorList>
            <person name="Allen E.E."/>
            <person name="Tyson G.W."/>
            <person name="Whitaker R.J."/>
            <person name="Detter J.C."/>
            <person name="Richardson P.M."/>
            <person name="Banfield J.F."/>
        </authorList>
    </citation>
    <scope>NUCLEOTIDE SEQUENCE [LARGE SCALE GENOMIC DNA]</scope>
    <source>
        <strain evidence="3">fer1</strain>
    </source>
</reference>
<dbReference type="HOGENOM" id="CLU_2856943_0_0_2"/>
<sequence length="64" mass="7448">MLKKIRTLIKLVPGAIISAPVSYILAQGNNFLQTFLIVYFSIWLIIFLVTDIALFFMRQFVRQI</sequence>
<evidence type="ECO:0000256" key="1">
    <source>
        <dbReference type="SAM" id="Phobius"/>
    </source>
</evidence>